<dbReference type="Gene3D" id="3.40.50.300">
    <property type="entry name" value="P-loop containing nucleotide triphosphate hydrolases"/>
    <property type="match status" value="1"/>
</dbReference>
<dbReference type="PANTHER" id="PTHR43442:SF3">
    <property type="entry name" value="GLUCONOKINASE-RELATED"/>
    <property type="match status" value="1"/>
</dbReference>
<evidence type="ECO:0000256" key="3">
    <source>
        <dbReference type="ARBA" id="ARBA00012054"/>
    </source>
</evidence>
<keyword evidence="7 9" id="KW-0067">ATP-binding</keyword>
<dbReference type="RefSeq" id="WP_180286214.1">
    <property type="nucleotide sequence ID" value="NZ_JABFDB010000040.1"/>
</dbReference>
<accession>A0ABX2TM79</accession>
<keyword evidence="11" id="KW-1185">Reference proteome</keyword>
<evidence type="ECO:0000256" key="6">
    <source>
        <dbReference type="ARBA" id="ARBA00022777"/>
    </source>
</evidence>
<dbReference type="NCBIfam" id="TIGR01313">
    <property type="entry name" value="therm_gnt_kin"/>
    <property type="match status" value="1"/>
</dbReference>
<comment type="similarity">
    <text evidence="2 9">Belongs to the gluconokinase GntK/GntV family.</text>
</comment>
<protein>
    <recommendedName>
        <fullName evidence="3 9">Gluconokinase</fullName>
        <ecNumber evidence="3 9">2.7.1.12</ecNumber>
    </recommendedName>
</protein>
<keyword evidence="6 9" id="KW-0418">Kinase</keyword>
<dbReference type="InterPro" id="IPR027417">
    <property type="entry name" value="P-loop_NTPase"/>
</dbReference>
<evidence type="ECO:0000256" key="7">
    <source>
        <dbReference type="ARBA" id="ARBA00022840"/>
    </source>
</evidence>
<evidence type="ECO:0000256" key="9">
    <source>
        <dbReference type="RuleBase" id="RU363066"/>
    </source>
</evidence>
<dbReference type="InterPro" id="IPR006001">
    <property type="entry name" value="Therm_gnt_kin"/>
</dbReference>
<dbReference type="SUPFAM" id="SSF52540">
    <property type="entry name" value="P-loop containing nucleoside triphosphate hydrolases"/>
    <property type="match status" value="1"/>
</dbReference>
<evidence type="ECO:0000256" key="5">
    <source>
        <dbReference type="ARBA" id="ARBA00022741"/>
    </source>
</evidence>
<sequence length="164" mass="17510">MIVLVMGVSGSGKSTVGLRLAERLDATFLEADEFHPPANIAKMAGGVALTDEDRWPWLDALADGIRQAREGGRTVVVACSALKQVYRDRLLAGQDGDAHIVHLAGEPTLIAERMAARSDHFMPPSLLATQIATLESPADAVTIDITAPPDRLVETILHSLAPVR</sequence>
<dbReference type="Proteomes" id="UP000584642">
    <property type="component" value="Unassembled WGS sequence"/>
</dbReference>
<dbReference type="Pfam" id="PF13671">
    <property type="entry name" value="AAA_33"/>
    <property type="match status" value="1"/>
</dbReference>
<evidence type="ECO:0000313" key="10">
    <source>
        <dbReference type="EMBL" id="NYZ24442.1"/>
    </source>
</evidence>
<evidence type="ECO:0000256" key="8">
    <source>
        <dbReference type="ARBA" id="ARBA00048090"/>
    </source>
</evidence>
<keyword evidence="4 9" id="KW-0808">Transferase</keyword>
<comment type="catalytic activity">
    <reaction evidence="8 9">
        <text>D-gluconate + ATP = 6-phospho-D-gluconate + ADP + H(+)</text>
        <dbReference type="Rhea" id="RHEA:19433"/>
        <dbReference type="ChEBI" id="CHEBI:15378"/>
        <dbReference type="ChEBI" id="CHEBI:18391"/>
        <dbReference type="ChEBI" id="CHEBI:30616"/>
        <dbReference type="ChEBI" id="CHEBI:58759"/>
        <dbReference type="ChEBI" id="CHEBI:456216"/>
        <dbReference type="EC" id="2.7.1.12"/>
    </reaction>
</comment>
<evidence type="ECO:0000256" key="4">
    <source>
        <dbReference type="ARBA" id="ARBA00022679"/>
    </source>
</evidence>
<reference evidence="10 11" key="1">
    <citation type="submission" date="2020-05" db="EMBL/GenBank/DDBJ databases">
        <title>Azospirillum oleiclasticum sp. nov, a nitrogen-fixing and heavy crude oil-emulsifying bacterium isolated from the crude oil of Yumen Oilfield.</title>
        <authorList>
            <person name="Wu D."/>
            <person name="Cai M."/>
            <person name="Zhang X."/>
        </authorList>
    </citation>
    <scope>NUCLEOTIDE SEQUENCE [LARGE SCALE GENOMIC DNA]</scope>
    <source>
        <strain evidence="10 11">ROY-1-1-2</strain>
    </source>
</reference>
<evidence type="ECO:0000256" key="2">
    <source>
        <dbReference type="ARBA" id="ARBA00008420"/>
    </source>
</evidence>
<evidence type="ECO:0000313" key="11">
    <source>
        <dbReference type="Proteomes" id="UP000584642"/>
    </source>
</evidence>
<keyword evidence="5 9" id="KW-0547">Nucleotide-binding</keyword>
<name>A0ABX2TM79_9PROT</name>
<organism evidence="10 11">
    <name type="scientific">Azospirillum oleiclasticum</name>
    <dbReference type="NCBI Taxonomy" id="2735135"/>
    <lineage>
        <taxon>Bacteria</taxon>
        <taxon>Pseudomonadati</taxon>
        <taxon>Pseudomonadota</taxon>
        <taxon>Alphaproteobacteria</taxon>
        <taxon>Rhodospirillales</taxon>
        <taxon>Azospirillaceae</taxon>
        <taxon>Azospirillum</taxon>
    </lineage>
</organism>
<dbReference type="PANTHER" id="PTHR43442">
    <property type="entry name" value="GLUCONOKINASE-RELATED"/>
    <property type="match status" value="1"/>
</dbReference>
<dbReference type="EMBL" id="JABFDB010000040">
    <property type="protein sequence ID" value="NYZ24442.1"/>
    <property type="molecule type" value="Genomic_DNA"/>
</dbReference>
<evidence type="ECO:0000256" key="1">
    <source>
        <dbReference type="ARBA" id="ARBA00004761"/>
    </source>
</evidence>
<proteinExistence type="inferred from homology"/>
<comment type="pathway">
    <text evidence="1">Carbohydrate acid metabolism.</text>
</comment>
<comment type="caution">
    <text evidence="10">The sequence shown here is derived from an EMBL/GenBank/DDBJ whole genome shotgun (WGS) entry which is preliminary data.</text>
</comment>
<dbReference type="CDD" id="cd02021">
    <property type="entry name" value="GntK"/>
    <property type="match status" value="1"/>
</dbReference>
<dbReference type="EC" id="2.7.1.12" evidence="3 9"/>
<gene>
    <name evidence="10" type="ORF">HND93_32460</name>
</gene>